<dbReference type="InterPro" id="IPR050358">
    <property type="entry name" value="RSE1/DDB1/CFT1"/>
</dbReference>
<dbReference type="AlphaFoldDB" id="U6LFH2"/>
<dbReference type="GO" id="GO:0003676">
    <property type="term" value="F:nucleic acid binding"/>
    <property type="evidence" value="ECO:0007669"/>
    <property type="project" value="InterPro"/>
</dbReference>
<dbReference type="EMBL" id="HG711497">
    <property type="protein sequence ID" value="CDJ49147.1"/>
    <property type="molecule type" value="Genomic_DNA"/>
</dbReference>
<reference evidence="2" key="2">
    <citation type="submission" date="2013-10" db="EMBL/GenBank/DDBJ databases">
        <authorList>
            <person name="Aslett M."/>
        </authorList>
    </citation>
    <scope>NUCLEOTIDE SEQUENCE [LARGE SCALE GENOMIC DNA]</scope>
    <source>
        <strain evidence="2">Houghton</strain>
    </source>
</reference>
<proteinExistence type="predicted"/>
<evidence type="ECO:0000259" key="1">
    <source>
        <dbReference type="Pfam" id="PF03178"/>
    </source>
</evidence>
<name>U6LFH2_9EIME</name>
<gene>
    <name evidence="2" type="ORF">EBH_0082200</name>
</gene>
<dbReference type="VEuPathDB" id="ToxoDB:EBH_0082200"/>
<dbReference type="Proteomes" id="UP000030750">
    <property type="component" value="Unassembled WGS sequence"/>
</dbReference>
<dbReference type="InterPro" id="IPR004871">
    <property type="entry name" value="RSE1/DDB1/CPSF1_C"/>
</dbReference>
<dbReference type="PANTHER" id="PTHR10644">
    <property type="entry name" value="DNA REPAIR/RNA PROCESSING CPSF FAMILY"/>
    <property type="match status" value="1"/>
</dbReference>
<sequence>MALFVFGGPVSVVGDFAPAAAERHYLLHSVGRRLFVHELEGDILSRGAFADVGISVSSVSSLKQFIVAGDLYNGVSLLAWRCDSASDSRRLEIVSRSVSNWLLPVAACDALTEGDTLGIIAADLWGNLRLFSVNEPKEASPPFLEQLQVLRCDSESMEANAPIIAFKQIQTEKGEVACAGWTAEGGLLFIRLLDGPSAKLLQEIQGWLETSLPSECGVSATAARVPAGAPSLHLQLWVAEQQQQLQQQQQQQQRQDLQQLLLQQCHPQEEDAAAGAAAATPAAAAAATAAAAAAGAAANVSLLLQQQELKALAAMRSRLPLWAPLLRHLCFLSVPVQQQLLGGAPPSLLLLLQQEFSASNKGAEGQQGVSFSWVSVSFSTCHP</sequence>
<evidence type="ECO:0000313" key="2">
    <source>
        <dbReference type="EMBL" id="CDJ49147.1"/>
    </source>
</evidence>
<dbReference type="Gene3D" id="2.130.10.10">
    <property type="entry name" value="YVTN repeat-like/Quinoprotein amine dehydrogenase"/>
    <property type="match status" value="1"/>
</dbReference>
<keyword evidence="3" id="KW-1185">Reference proteome</keyword>
<dbReference type="InterPro" id="IPR015943">
    <property type="entry name" value="WD40/YVTN_repeat-like_dom_sf"/>
</dbReference>
<dbReference type="Pfam" id="PF03178">
    <property type="entry name" value="CPSF_A"/>
    <property type="match status" value="1"/>
</dbReference>
<evidence type="ECO:0000313" key="3">
    <source>
        <dbReference type="Proteomes" id="UP000030750"/>
    </source>
</evidence>
<reference evidence="2" key="1">
    <citation type="submission" date="2013-10" db="EMBL/GenBank/DDBJ databases">
        <title>Genomic analysis of the causative agents of coccidiosis in chickens.</title>
        <authorList>
            <person name="Reid A.J."/>
            <person name="Blake D."/>
            <person name="Billington K."/>
            <person name="Browne H."/>
            <person name="Dunn M."/>
            <person name="Hung S."/>
            <person name="Kawahara F."/>
            <person name="Miranda-Saavedra D."/>
            <person name="Mourier T."/>
            <person name="Nagra H."/>
            <person name="Otto T.D."/>
            <person name="Rawlings N."/>
            <person name="Sanchez A."/>
            <person name="Sanders M."/>
            <person name="Subramaniam C."/>
            <person name="Tay Y."/>
            <person name="Dear P."/>
            <person name="Doerig C."/>
            <person name="Gruber A."/>
            <person name="Parkinson J."/>
            <person name="Shirley M."/>
            <person name="Wan K.L."/>
            <person name="Berriman M."/>
            <person name="Tomley F."/>
            <person name="Pain A."/>
        </authorList>
    </citation>
    <scope>NUCLEOTIDE SEQUENCE [LARGE SCALE GENOMIC DNA]</scope>
    <source>
        <strain evidence="2">Houghton</strain>
    </source>
</reference>
<accession>U6LFH2</accession>
<dbReference type="GO" id="GO:0005634">
    <property type="term" value="C:nucleus"/>
    <property type="evidence" value="ECO:0007669"/>
    <property type="project" value="InterPro"/>
</dbReference>
<feature type="domain" description="RSE1/DDB1/CPSF1 C-terminal" evidence="1">
    <location>
        <begin position="23"/>
        <end position="224"/>
    </location>
</feature>
<protein>
    <recommendedName>
        <fullName evidence="1">RSE1/DDB1/CPSF1 C-terminal domain-containing protein</fullName>
    </recommendedName>
</protein>
<dbReference type="OrthoDB" id="6109at2759"/>
<organism evidence="2 3">
    <name type="scientific">Eimeria brunetti</name>
    <dbReference type="NCBI Taxonomy" id="51314"/>
    <lineage>
        <taxon>Eukaryota</taxon>
        <taxon>Sar</taxon>
        <taxon>Alveolata</taxon>
        <taxon>Apicomplexa</taxon>
        <taxon>Conoidasida</taxon>
        <taxon>Coccidia</taxon>
        <taxon>Eucoccidiorida</taxon>
        <taxon>Eimeriorina</taxon>
        <taxon>Eimeriidae</taxon>
        <taxon>Eimeria</taxon>
    </lineage>
</organism>